<evidence type="ECO:0000256" key="10">
    <source>
        <dbReference type="ARBA" id="ARBA00023242"/>
    </source>
</evidence>
<keyword evidence="6" id="KW-0805">Transcription regulation</keyword>
<dbReference type="InterPro" id="IPR006612">
    <property type="entry name" value="THAP_Znf"/>
</dbReference>
<protein>
    <recommendedName>
        <fullName evidence="15">THAP-type domain-containing protein</fullName>
    </recommendedName>
</protein>
<keyword evidence="11" id="KW-0131">Cell cycle</keyword>
<keyword evidence="9" id="KW-0804">Transcription</keyword>
<dbReference type="Pfam" id="PF05485">
    <property type="entry name" value="THAP"/>
    <property type="match status" value="1"/>
</dbReference>
<feature type="coiled-coil region" evidence="13">
    <location>
        <begin position="245"/>
        <end position="300"/>
    </location>
</feature>
<keyword evidence="3" id="KW-0479">Metal-binding</keyword>
<dbReference type="Proteomes" id="UP001148838">
    <property type="component" value="Unassembled WGS sequence"/>
</dbReference>
<evidence type="ECO:0000256" key="5">
    <source>
        <dbReference type="ARBA" id="ARBA00022833"/>
    </source>
</evidence>
<keyword evidence="5" id="KW-0862">Zinc</keyword>
<keyword evidence="17" id="KW-1185">Reference proteome</keyword>
<dbReference type="SUPFAM" id="SSF57716">
    <property type="entry name" value="Glucocorticoid receptor-like (DNA-binding domain)"/>
    <property type="match status" value="1"/>
</dbReference>
<dbReference type="PANTHER" id="PTHR46600">
    <property type="entry name" value="THAP DOMAIN-CONTAINING"/>
    <property type="match status" value="1"/>
</dbReference>
<reference evidence="16 17" key="1">
    <citation type="journal article" date="2022" name="Allergy">
        <title>Genome assembly and annotation of Periplaneta americana reveal a comprehensive cockroach allergen profile.</title>
        <authorList>
            <person name="Wang L."/>
            <person name="Xiong Q."/>
            <person name="Saelim N."/>
            <person name="Wang L."/>
            <person name="Nong W."/>
            <person name="Wan A.T."/>
            <person name="Shi M."/>
            <person name="Liu X."/>
            <person name="Cao Q."/>
            <person name="Hui J.H.L."/>
            <person name="Sookrung N."/>
            <person name="Leung T.F."/>
            <person name="Tungtrongchitr A."/>
            <person name="Tsui S.K.W."/>
        </authorList>
    </citation>
    <scope>NUCLEOTIDE SEQUENCE [LARGE SCALE GENOMIC DNA]</scope>
    <source>
        <strain evidence="16">PWHHKU_190912</strain>
    </source>
</reference>
<evidence type="ECO:0000256" key="13">
    <source>
        <dbReference type="SAM" id="Coils"/>
    </source>
</evidence>
<evidence type="ECO:0000256" key="3">
    <source>
        <dbReference type="ARBA" id="ARBA00022723"/>
    </source>
</evidence>
<evidence type="ECO:0000313" key="16">
    <source>
        <dbReference type="EMBL" id="KAJ4444715.1"/>
    </source>
</evidence>
<dbReference type="PROSITE" id="PS50950">
    <property type="entry name" value="ZF_THAP"/>
    <property type="match status" value="1"/>
</dbReference>
<evidence type="ECO:0000256" key="4">
    <source>
        <dbReference type="ARBA" id="ARBA00022771"/>
    </source>
</evidence>
<accession>A0ABQ8TDW7</accession>
<keyword evidence="8 12" id="KW-0238">DNA-binding</keyword>
<sequence length="331" mass="37739">MSPGSSTESYPAFAHIGLRENPAKNLNQVTCPDRESNPGHLVSQPDALTVTPQQPSKYRETGRVGIVTRQTDRRNAAADDGTATTISTMIVTGRRRLLGRLRRDEVALHHLSAKDDSVCKQWIHACRRKDKINIKYATVCSVHFLPEDYERDLKAELLNIKPKKMLKISAVPSLHLDIDSRPNKMNIEASSSHQPESPQITVSDRQTRQINRHSRKRGLERLKTLSPKKKKFDVGTITDSTSDSERHLKARLDKLEKDNKQMQTEMNKLKLKNKSLTLALSRKSKHIQQLENRINAKVKERVSIVLRKIFTENQIKNLLVTKRSQNGQEKI</sequence>
<comment type="similarity">
    <text evidence="2">Belongs to the THAP1 family.</text>
</comment>
<keyword evidence="7 13" id="KW-0175">Coiled coil</keyword>
<evidence type="ECO:0000256" key="14">
    <source>
        <dbReference type="SAM" id="MobiDB-lite"/>
    </source>
</evidence>
<dbReference type="EMBL" id="JAJSOF020000011">
    <property type="protein sequence ID" value="KAJ4444715.1"/>
    <property type="molecule type" value="Genomic_DNA"/>
</dbReference>
<evidence type="ECO:0000256" key="8">
    <source>
        <dbReference type="ARBA" id="ARBA00023125"/>
    </source>
</evidence>
<evidence type="ECO:0000259" key="15">
    <source>
        <dbReference type="PROSITE" id="PS50950"/>
    </source>
</evidence>
<evidence type="ECO:0000256" key="7">
    <source>
        <dbReference type="ARBA" id="ARBA00023054"/>
    </source>
</evidence>
<keyword evidence="10" id="KW-0539">Nucleus</keyword>
<evidence type="ECO:0000313" key="17">
    <source>
        <dbReference type="Proteomes" id="UP001148838"/>
    </source>
</evidence>
<evidence type="ECO:0000256" key="6">
    <source>
        <dbReference type="ARBA" id="ARBA00023015"/>
    </source>
</evidence>
<dbReference type="SMART" id="SM00692">
    <property type="entry name" value="DM3"/>
    <property type="match status" value="1"/>
</dbReference>
<gene>
    <name evidence="16" type="ORF">ANN_06512</name>
</gene>
<dbReference type="InterPro" id="IPR026516">
    <property type="entry name" value="THAP1/10"/>
</dbReference>
<feature type="compositionally biased region" description="Polar residues" evidence="14">
    <location>
        <begin position="188"/>
        <end position="204"/>
    </location>
</feature>
<dbReference type="SMART" id="SM00980">
    <property type="entry name" value="THAP"/>
    <property type="match status" value="1"/>
</dbReference>
<comment type="subcellular location">
    <subcellularLocation>
        <location evidence="1">Nucleus</location>
        <location evidence="1">Nucleoplasm</location>
    </subcellularLocation>
</comment>
<proteinExistence type="inferred from homology"/>
<name>A0ABQ8TDW7_PERAM</name>
<evidence type="ECO:0000256" key="1">
    <source>
        <dbReference type="ARBA" id="ARBA00004642"/>
    </source>
</evidence>
<comment type="caution">
    <text evidence="16">The sequence shown here is derived from an EMBL/GenBank/DDBJ whole genome shotgun (WGS) entry which is preliminary data.</text>
</comment>
<organism evidence="16 17">
    <name type="scientific">Periplaneta americana</name>
    <name type="common">American cockroach</name>
    <name type="synonym">Blatta americana</name>
    <dbReference type="NCBI Taxonomy" id="6978"/>
    <lineage>
        <taxon>Eukaryota</taxon>
        <taxon>Metazoa</taxon>
        <taxon>Ecdysozoa</taxon>
        <taxon>Arthropoda</taxon>
        <taxon>Hexapoda</taxon>
        <taxon>Insecta</taxon>
        <taxon>Pterygota</taxon>
        <taxon>Neoptera</taxon>
        <taxon>Polyneoptera</taxon>
        <taxon>Dictyoptera</taxon>
        <taxon>Blattodea</taxon>
        <taxon>Blattoidea</taxon>
        <taxon>Blattidae</taxon>
        <taxon>Blattinae</taxon>
        <taxon>Periplaneta</taxon>
    </lineage>
</organism>
<feature type="domain" description="THAP-type" evidence="15">
    <location>
        <begin position="85"/>
        <end position="175"/>
    </location>
</feature>
<evidence type="ECO:0000256" key="11">
    <source>
        <dbReference type="ARBA" id="ARBA00023306"/>
    </source>
</evidence>
<evidence type="ECO:0000256" key="12">
    <source>
        <dbReference type="PROSITE-ProRule" id="PRU00309"/>
    </source>
</evidence>
<evidence type="ECO:0000256" key="2">
    <source>
        <dbReference type="ARBA" id="ARBA00006177"/>
    </source>
</evidence>
<feature type="region of interest" description="Disordered" evidence="14">
    <location>
        <begin position="185"/>
        <end position="215"/>
    </location>
</feature>
<evidence type="ECO:0000256" key="9">
    <source>
        <dbReference type="ARBA" id="ARBA00023163"/>
    </source>
</evidence>
<keyword evidence="4 12" id="KW-0863">Zinc-finger</keyword>
<dbReference type="PANTHER" id="PTHR46600:SF1">
    <property type="entry name" value="THAP DOMAIN-CONTAINING PROTEIN 1"/>
    <property type="match status" value="1"/>
</dbReference>